<keyword evidence="1" id="KW-0472">Membrane</keyword>
<feature type="domain" description="Phosphatidic acid phosphatase type 2/haloperoxidase" evidence="2">
    <location>
        <begin position="60"/>
        <end position="174"/>
    </location>
</feature>
<dbReference type="PANTHER" id="PTHR14969">
    <property type="entry name" value="SPHINGOSINE-1-PHOSPHATE PHOSPHOHYDROLASE"/>
    <property type="match status" value="1"/>
</dbReference>
<accession>A0A0B4EBT5</accession>
<dbReference type="RefSeq" id="WP_039365778.1">
    <property type="nucleotide sequence ID" value="NZ_JWTA01000004.1"/>
</dbReference>
<dbReference type="EMBL" id="JWTA01000004">
    <property type="protein sequence ID" value="KIC64088.1"/>
    <property type="molecule type" value="Genomic_DNA"/>
</dbReference>
<dbReference type="SMART" id="SM00014">
    <property type="entry name" value="acidPPc"/>
    <property type="match status" value="1"/>
</dbReference>
<dbReference type="PANTHER" id="PTHR14969:SF13">
    <property type="entry name" value="AT30094P"/>
    <property type="match status" value="1"/>
</dbReference>
<dbReference type="STRING" id="363331.RM51_05070"/>
<feature type="transmembrane region" description="Helical" evidence="1">
    <location>
        <begin position="55"/>
        <end position="77"/>
    </location>
</feature>
<dbReference type="Pfam" id="PF01569">
    <property type="entry name" value="PAP2"/>
    <property type="match status" value="1"/>
</dbReference>
<feature type="transmembrane region" description="Helical" evidence="1">
    <location>
        <begin position="26"/>
        <end position="48"/>
    </location>
</feature>
<evidence type="ECO:0000259" key="2">
    <source>
        <dbReference type="SMART" id="SM00014"/>
    </source>
</evidence>
<dbReference type="Gene3D" id="1.20.144.10">
    <property type="entry name" value="Phosphatidic acid phosphatase type 2/haloperoxidase"/>
    <property type="match status" value="1"/>
</dbReference>
<keyword evidence="1" id="KW-1133">Transmembrane helix</keyword>
<dbReference type="GO" id="GO:0042392">
    <property type="term" value="F:sphingosine-1-phosphate phosphatase activity"/>
    <property type="evidence" value="ECO:0007669"/>
    <property type="project" value="TreeGrafter"/>
</dbReference>
<name>A0A0B4EBT5_9FLAO</name>
<sequence>MEEIIQEDKSVFLYLNNLGSSSFDQFWMLISSTWIWVPLYIIFCYLLFKNYKLRSFVFILIFIAIGVTISDQLASIFKYGVARLRPCHDPSLQDHMRIVKCGGQFGFYSAHASNTFFLASYLSFLLKNKLKWIPYFIFVWATVVAYSRIYLGVHFPIDILVGAFVGSLLGGLFAMLAIKVINKQTKTI</sequence>
<keyword evidence="4" id="KW-1185">Reference proteome</keyword>
<feature type="transmembrane region" description="Helical" evidence="1">
    <location>
        <begin position="159"/>
        <end position="178"/>
    </location>
</feature>
<feature type="transmembrane region" description="Helical" evidence="1">
    <location>
        <begin position="133"/>
        <end position="153"/>
    </location>
</feature>
<feature type="transmembrane region" description="Helical" evidence="1">
    <location>
        <begin position="105"/>
        <end position="126"/>
    </location>
</feature>
<evidence type="ECO:0000313" key="4">
    <source>
        <dbReference type="Proteomes" id="UP000031167"/>
    </source>
</evidence>
<dbReference type="AlphaFoldDB" id="A0A0B4EBT5"/>
<protein>
    <submittedName>
        <fullName evidence="3">Phosphoesterase</fullName>
    </submittedName>
</protein>
<dbReference type="OrthoDB" id="9789113at2"/>
<dbReference type="SUPFAM" id="SSF48317">
    <property type="entry name" value="Acid phosphatase/Vanadium-dependent haloperoxidase"/>
    <property type="match status" value="1"/>
</dbReference>
<evidence type="ECO:0000256" key="1">
    <source>
        <dbReference type="SAM" id="Phobius"/>
    </source>
</evidence>
<reference evidence="3 4" key="1">
    <citation type="submission" date="2014-12" db="EMBL/GenBank/DDBJ databases">
        <title>Genome sequencing of Chryseobacterium taiwanense TPW19.</title>
        <authorList>
            <person name="Tan P.W."/>
            <person name="Chan K.-G."/>
        </authorList>
    </citation>
    <scope>NUCLEOTIDE SEQUENCE [LARGE SCALE GENOMIC DNA]</scope>
    <source>
        <strain evidence="3 4">TPW19</strain>
    </source>
</reference>
<dbReference type="InterPro" id="IPR036938">
    <property type="entry name" value="PAP2/HPO_sf"/>
</dbReference>
<keyword evidence="1" id="KW-0812">Transmembrane</keyword>
<proteinExistence type="predicted"/>
<evidence type="ECO:0000313" key="3">
    <source>
        <dbReference type="EMBL" id="KIC64088.1"/>
    </source>
</evidence>
<dbReference type="InterPro" id="IPR000326">
    <property type="entry name" value="PAP2/HPO"/>
</dbReference>
<comment type="caution">
    <text evidence="3">The sequence shown here is derived from an EMBL/GenBank/DDBJ whole genome shotgun (WGS) entry which is preliminary data.</text>
</comment>
<dbReference type="Proteomes" id="UP000031167">
    <property type="component" value="Unassembled WGS sequence"/>
</dbReference>
<organism evidence="3 4">
    <name type="scientific">Chryseobacterium taiwanense</name>
    <dbReference type="NCBI Taxonomy" id="363331"/>
    <lineage>
        <taxon>Bacteria</taxon>
        <taxon>Pseudomonadati</taxon>
        <taxon>Bacteroidota</taxon>
        <taxon>Flavobacteriia</taxon>
        <taxon>Flavobacteriales</taxon>
        <taxon>Weeksellaceae</taxon>
        <taxon>Chryseobacterium group</taxon>
        <taxon>Chryseobacterium</taxon>
    </lineage>
</organism>
<gene>
    <name evidence="3" type="ORF">RM51_05070</name>
</gene>